<dbReference type="AlphaFoldDB" id="A0A9W4SWC7"/>
<proteinExistence type="predicted"/>
<dbReference type="Proteomes" id="UP001153678">
    <property type="component" value="Unassembled WGS sequence"/>
</dbReference>
<feature type="compositionally biased region" description="Basic and acidic residues" evidence="1">
    <location>
        <begin position="30"/>
        <end position="51"/>
    </location>
</feature>
<evidence type="ECO:0000256" key="1">
    <source>
        <dbReference type="SAM" id="MobiDB-lite"/>
    </source>
</evidence>
<dbReference type="EMBL" id="CAMKVN010002891">
    <property type="protein sequence ID" value="CAI2182980.1"/>
    <property type="molecule type" value="Genomic_DNA"/>
</dbReference>
<sequence length="77" mass="8584">MPESKASKLRGDIKYYEGVSKENIGKAINNEKLKKEGESDKLAGESERDAASVRMNPNKGEEKETEEIADINQKSKL</sequence>
<protein>
    <submittedName>
        <fullName evidence="2">279_t:CDS:1</fullName>
    </submittedName>
</protein>
<evidence type="ECO:0000313" key="3">
    <source>
        <dbReference type="Proteomes" id="UP001153678"/>
    </source>
</evidence>
<accession>A0A9W4SWC7</accession>
<name>A0A9W4SWC7_9GLOM</name>
<evidence type="ECO:0000313" key="2">
    <source>
        <dbReference type="EMBL" id="CAI2182980.1"/>
    </source>
</evidence>
<gene>
    <name evidence="2" type="ORF">FWILDA_LOCUS10847</name>
</gene>
<keyword evidence="3" id="KW-1185">Reference proteome</keyword>
<dbReference type="OrthoDB" id="9999611at2759"/>
<organism evidence="2 3">
    <name type="scientific">Funneliformis geosporum</name>
    <dbReference type="NCBI Taxonomy" id="1117311"/>
    <lineage>
        <taxon>Eukaryota</taxon>
        <taxon>Fungi</taxon>
        <taxon>Fungi incertae sedis</taxon>
        <taxon>Mucoromycota</taxon>
        <taxon>Glomeromycotina</taxon>
        <taxon>Glomeromycetes</taxon>
        <taxon>Glomerales</taxon>
        <taxon>Glomeraceae</taxon>
        <taxon>Funneliformis</taxon>
    </lineage>
</organism>
<dbReference type="InterPro" id="IPR036629">
    <property type="entry name" value="YjbJ_sf"/>
</dbReference>
<dbReference type="SUPFAM" id="SSF69047">
    <property type="entry name" value="Hypothetical protein YjbJ"/>
    <property type="match status" value="1"/>
</dbReference>
<feature type="region of interest" description="Disordered" evidence="1">
    <location>
        <begin position="30"/>
        <end position="77"/>
    </location>
</feature>
<comment type="caution">
    <text evidence="2">The sequence shown here is derived from an EMBL/GenBank/DDBJ whole genome shotgun (WGS) entry which is preliminary data.</text>
</comment>
<reference evidence="2" key="1">
    <citation type="submission" date="2022-08" db="EMBL/GenBank/DDBJ databases">
        <authorList>
            <person name="Kallberg Y."/>
            <person name="Tangrot J."/>
            <person name="Rosling A."/>
        </authorList>
    </citation>
    <scope>NUCLEOTIDE SEQUENCE</scope>
    <source>
        <strain evidence="2">Wild A</strain>
    </source>
</reference>